<reference evidence="1" key="2">
    <citation type="submission" date="2023-05" db="EMBL/GenBank/DDBJ databases">
        <authorList>
            <person name="Fouks B."/>
        </authorList>
    </citation>
    <scope>NUCLEOTIDE SEQUENCE</scope>
    <source>
        <strain evidence="1">Stay&amp;Tobe</strain>
        <tissue evidence="1">Testes</tissue>
    </source>
</reference>
<organism evidence="1 2">
    <name type="scientific">Diploptera punctata</name>
    <name type="common">Pacific beetle cockroach</name>
    <dbReference type="NCBI Taxonomy" id="6984"/>
    <lineage>
        <taxon>Eukaryota</taxon>
        <taxon>Metazoa</taxon>
        <taxon>Ecdysozoa</taxon>
        <taxon>Arthropoda</taxon>
        <taxon>Hexapoda</taxon>
        <taxon>Insecta</taxon>
        <taxon>Pterygota</taxon>
        <taxon>Neoptera</taxon>
        <taxon>Polyneoptera</taxon>
        <taxon>Dictyoptera</taxon>
        <taxon>Blattodea</taxon>
        <taxon>Blaberoidea</taxon>
        <taxon>Blaberidae</taxon>
        <taxon>Diplopterinae</taxon>
        <taxon>Diploptera</taxon>
    </lineage>
</organism>
<evidence type="ECO:0000313" key="2">
    <source>
        <dbReference type="Proteomes" id="UP001233999"/>
    </source>
</evidence>
<gene>
    <name evidence="1" type="ORF">L9F63_005905</name>
</gene>
<feature type="non-terminal residue" evidence="1">
    <location>
        <position position="54"/>
    </location>
</feature>
<feature type="non-terminal residue" evidence="1">
    <location>
        <position position="1"/>
    </location>
</feature>
<keyword evidence="2" id="KW-1185">Reference proteome</keyword>
<reference evidence="1" key="1">
    <citation type="journal article" date="2023" name="IScience">
        <title>Live-bearing cockroach genome reveals convergent evolutionary mechanisms linked to viviparity in insects and beyond.</title>
        <authorList>
            <person name="Fouks B."/>
            <person name="Harrison M.C."/>
            <person name="Mikhailova A.A."/>
            <person name="Marchal E."/>
            <person name="English S."/>
            <person name="Carruthers M."/>
            <person name="Jennings E.C."/>
            <person name="Chiamaka E.L."/>
            <person name="Frigard R.A."/>
            <person name="Pippel M."/>
            <person name="Attardo G.M."/>
            <person name="Benoit J.B."/>
            <person name="Bornberg-Bauer E."/>
            <person name="Tobe S.S."/>
        </authorList>
    </citation>
    <scope>NUCLEOTIDE SEQUENCE</scope>
    <source>
        <strain evidence="1">Stay&amp;Tobe</strain>
    </source>
</reference>
<proteinExistence type="predicted"/>
<dbReference type="Proteomes" id="UP001233999">
    <property type="component" value="Unassembled WGS sequence"/>
</dbReference>
<comment type="caution">
    <text evidence="1">The sequence shown here is derived from an EMBL/GenBank/DDBJ whole genome shotgun (WGS) entry which is preliminary data.</text>
</comment>
<protein>
    <submittedName>
        <fullName evidence="1">Uncharacterized protein</fullName>
    </submittedName>
</protein>
<name>A0AAD7ZC89_DIPPU</name>
<evidence type="ECO:0000313" key="1">
    <source>
        <dbReference type="EMBL" id="KAJ9577532.1"/>
    </source>
</evidence>
<accession>A0AAD7ZC89</accession>
<dbReference type="EMBL" id="JASPKZ010009355">
    <property type="protein sequence ID" value="KAJ9577532.1"/>
    <property type="molecule type" value="Genomic_DNA"/>
</dbReference>
<dbReference type="AlphaFoldDB" id="A0AAD7ZC89"/>
<sequence>FNREIWCRLLEKISAQIGLLCQIKPNESIKLIQFAEIFVKLPYAHACLFLMDFS</sequence>